<accession>A0A195FKW9</accession>
<name>A0A195FKW9_9HYME</name>
<protein>
    <submittedName>
        <fullName evidence="1">Uncharacterized protein</fullName>
    </submittedName>
</protein>
<proteinExistence type="predicted"/>
<keyword evidence="2" id="KW-1185">Reference proteome</keyword>
<sequence>MLTLRDGAVRELAPDLVVRHEPSRSVVICDVTVPFEIRWVACDDAMARKVSAIYIFNFIV</sequence>
<evidence type="ECO:0000313" key="2">
    <source>
        <dbReference type="Proteomes" id="UP000078541"/>
    </source>
</evidence>
<gene>
    <name evidence="1" type="ORF">ALC56_04798</name>
</gene>
<dbReference type="Proteomes" id="UP000078541">
    <property type="component" value="Unassembled WGS sequence"/>
</dbReference>
<organism evidence="1 2">
    <name type="scientific">Trachymyrmex septentrionalis</name>
    <dbReference type="NCBI Taxonomy" id="34720"/>
    <lineage>
        <taxon>Eukaryota</taxon>
        <taxon>Metazoa</taxon>
        <taxon>Ecdysozoa</taxon>
        <taxon>Arthropoda</taxon>
        <taxon>Hexapoda</taxon>
        <taxon>Insecta</taxon>
        <taxon>Pterygota</taxon>
        <taxon>Neoptera</taxon>
        <taxon>Endopterygota</taxon>
        <taxon>Hymenoptera</taxon>
        <taxon>Apocrita</taxon>
        <taxon>Aculeata</taxon>
        <taxon>Formicoidea</taxon>
        <taxon>Formicidae</taxon>
        <taxon>Myrmicinae</taxon>
        <taxon>Trachymyrmex</taxon>
    </lineage>
</organism>
<evidence type="ECO:0000313" key="1">
    <source>
        <dbReference type="EMBL" id="KYN40907.1"/>
    </source>
</evidence>
<dbReference type="EMBL" id="KQ981512">
    <property type="protein sequence ID" value="KYN40907.1"/>
    <property type="molecule type" value="Genomic_DNA"/>
</dbReference>
<dbReference type="AlphaFoldDB" id="A0A195FKW9"/>
<reference evidence="1 2" key="1">
    <citation type="submission" date="2016-03" db="EMBL/GenBank/DDBJ databases">
        <title>Trachymyrmex septentrionalis WGS genome.</title>
        <authorList>
            <person name="Nygaard S."/>
            <person name="Hu H."/>
            <person name="Boomsma J."/>
            <person name="Zhang G."/>
        </authorList>
    </citation>
    <scope>NUCLEOTIDE SEQUENCE [LARGE SCALE GENOMIC DNA]</scope>
    <source>
        <strain evidence="1">Tsep2-gDNA-1</strain>
        <tissue evidence="1">Whole body</tissue>
    </source>
</reference>